<protein>
    <submittedName>
        <fullName evidence="1">Uncharacterized protein</fullName>
    </submittedName>
</protein>
<evidence type="ECO:0000313" key="3">
    <source>
        <dbReference type="Proteomes" id="UP001220962"/>
    </source>
</evidence>
<accession>A0AAX3N5H0</accession>
<sequence>MTAKMLPEEHTLIKSYLQLLMVIKIFKRDLQVMSNHAGLKTPELYMEMIRAGIARVAVLLDEVEEEFRRMDIHLNRVDIYDGAIRALASIRGHRVHIYIPGTIYKDELYKRMQVYLGVIPLTL</sequence>
<reference evidence="1 4" key="1">
    <citation type="submission" date="2023-02" db="EMBL/GenBank/DDBJ databases">
        <title>Pathogen: clinical or host-associated sample.</title>
        <authorList>
            <person name="Hergert J."/>
            <person name="Casey R."/>
            <person name="Wagner J."/>
            <person name="Young E.L."/>
            <person name="Oakeson K.F."/>
        </authorList>
    </citation>
    <scope>NUCLEOTIDE SEQUENCE</scope>
    <source>
        <strain evidence="2 4">2022CK-00829</strain>
        <strain evidence="1">2022CK-00830</strain>
    </source>
</reference>
<dbReference type="InterPro" id="IPR058600">
    <property type="entry name" value="YhjD-like"/>
</dbReference>
<evidence type="ECO:0000313" key="4">
    <source>
        <dbReference type="Proteomes" id="UP001221519"/>
    </source>
</evidence>
<dbReference type="Proteomes" id="UP001221519">
    <property type="component" value="Chromosome"/>
</dbReference>
<name>A0AAX3N5H0_9BACL</name>
<dbReference type="AlphaFoldDB" id="A0AAX3N5H0"/>
<dbReference type="Proteomes" id="UP001220962">
    <property type="component" value="Chromosome"/>
</dbReference>
<dbReference type="EMBL" id="CP118101">
    <property type="protein sequence ID" value="WDH84369.1"/>
    <property type="molecule type" value="Genomic_DNA"/>
</dbReference>
<evidence type="ECO:0000313" key="1">
    <source>
        <dbReference type="EMBL" id="WDH84369.1"/>
    </source>
</evidence>
<dbReference type="RefSeq" id="WP_047909828.1">
    <property type="nucleotide sequence ID" value="NZ_CP118101.1"/>
</dbReference>
<keyword evidence="4" id="KW-1185">Reference proteome</keyword>
<proteinExistence type="predicted"/>
<dbReference type="Pfam" id="PF26325">
    <property type="entry name" value="YhjD"/>
    <property type="match status" value="1"/>
</dbReference>
<dbReference type="EMBL" id="CP118108">
    <property type="protein sequence ID" value="WDI04053.1"/>
    <property type="molecule type" value="Genomic_DNA"/>
</dbReference>
<gene>
    <name evidence="1" type="ORF">PUW23_09240</name>
    <name evidence="2" type="ORF">PUW25_08935</name>
</gene>
<evidence type="ECO:0000313" key="2">
    <source>
        <dbReference type="EMBL" id="WDI04053.1"/>
    </source>
</evidence>
<organism evidence="1 3">
    <name type="scientific">Paenibacillus urinalis</name>
    <dbReference type="NCBI Taxonomy" id="521520"/>
    <lineage>
        <taxon>Bacteria</taxon>
        <taxon>Bacillati</taxon>
        <taxon>Bacillota</taxon>
        <taxon>Bacilli</taxon>
        <taxon>Bacillales</taxon>
        <taxon>Paenibacillaceae</taxon>
        <taxon>Paenibacillus</taxon>
    </lineage>
</organism>